<protein>
    <recommendedName>
        <fullName evidence="4">GldM-like protein</fullName>
    </recommendedName>
</protein>
<dbReference type="EMBL" id="SGXA01000007">
    <property type="protein sequence ID" value="RZS63924.1"/>
    <property type="molecule type" value="Genomic_DNA"/>
</dbReference>
<evidence type="ECO:0000256" key="1">
    <source>
        <dbReference type="SAM" id="SignalP"/>
    </source>
</evidence>
<feature type="signal peptide" evidence="1">
    <location>
        <begin position="1"/>
        <end position="19"/>
    </location>
</feature>
<dbReference type="AlphaFoldDB" id="A0A4Q7M827"/>
<sequence>MKILLTIVALMGWTLVTQAQCEERISGRQLEKGMFVLCTPQLEGNTVYVAEVLSVNGTDFSCRFLHSNSVYQLTDFKTADKGSAAIMQAAVRSSKGGGYKAGSVFIINVYMADPAPCDLSTAPLKNQYVVIATFKADNKRYLGKMMPVSGGYDIQFKHSQSVYTVDKKFTVTKVVKGGYIVGSQMELVHARLLEF</sequence>
<name>A0A4Q7M827_9BACT</name>
<feature type="chain" id="PRO_5020990543" description="GldM-like protein" evidence="1">
    <location>
        <begin position="20"/>
        <end position="195"/>
    </location>
</feature>
<keyword evidence="1" id="KW-0732">Signal</keyword>
<proteinExistence type="predicted"/>
<accession>A0A4Q7M827</accession>
<organism evidence="2 3">
    <name type="scientific">Pseudobacter ginsenosidimutans</name>
    <dbReference type="NCBI Taxonomy" id="661488"/>
    <lineage>
        <taxon>Bacteria</taxon>
        <taxon>Pseudomonadati</taxon>
        <taxon>Bacteroidota</taxon>
        <taxon>Chitinophagia</taxon>
        <taxon>Chitinophagales</taxon>
        <taxon>Chitinophagaceae</taxon>
        <taxon>Pseudobacter</taxon>
    </lineage>
</organism>
<dbReference type="RefSeq" id="WP_130544495.1">
    <property type="nucleotide sequence ID" value="NZ_SGXA01000007.1"/>
</dbReference>
<comment type="caution">
    <text evidence="2">The sequence shown here is derived from an EMBL/GenBank/DDBJ whole genome shotgun (WGS) entry which is preliminary data.</text>
</comment>
<evidence type="ECO:0000313" key="3">
    <source>
        <dbReference type="Proteomes" id="UP000293874"/>
    </source>
</evidence>
<dbReference type="Proteomes" id="UP000293874">
    <property type="component" value="Unassembled WGS sequence"/>
</dbReference>
<keyword evidence="3" id="KW-1185">Reference proteome</keyword>
<reference evidence="2 3" key="1">
    <citation type="submission" date="2019-02" db="EMBL/GenBank/DDBJ databases">
        <title>Genomic Encyclopedia of Type Strains, Phase IV (KMG-IV): sequencing the most valuable type-strain genomes for metagenomic binning, comparative biology and taxonomic classification.</title>
        <authorList>
            <person name="Goeker M."/>
        </authorList>
    </citation>
    <scope>NUCLEOTIDE SEQUENCE [LARGE SCALE GENOMIC DNA]</scope>
    <source>
        <strain evidence="2 3">DSM 18116</strain>
    </source>
</reference>
<gene>
    <name evidence="2" type="ORF">EV199_6024</name>
</gene>
<evidence type="ECO:0008006" key="4">
    <source>
        <dbReference type="Google" id="ProtNLM"/>
    </source>
</evidence>
<evidence type="ECO:0000313" key="2">
    <source>
        <dbReference type="EMBL" id="RZS63924.1"/>
    </source>
</evidence>